<dbReference type="InterPro" id="IPR043128">
    <property type="entry name" value="Rev_trsase/Diguanyl_cyclase"/>
</dbReference>
<evidence type="ECO:0000313" key="5">
    <source>
        <dbReference type="Proteomes" id="UP000515297"/>
    </source>
</evidence>
<evidence type="ECO:0000259" key="3">
    <source>
        <dbReference type="PROSITE" id="PS50887"/>
    </source>
</evidence>
<dbReference type="SUPFAM" id="SSF55073">
    <property type="entry name" value="Nucleotide cyclase"/>
    <property type="match status" value="1"/>
</dbReference>
<feature type="transmembrane region" description="Helical" evidence="1">
    <location>
        <begin position="43"/>
        <end position="60"/>
    </location>
</feature>
<feature type="transmembrane region" description="Helical" evidence="1">
    <location>
        <begin position="66"/>
        <end position="87"/>
    </location>
</feature>
<dbReference type="SMART" id="SM00267">
    <property type="entry name" value="GGDEF"/>
    <property type="match status" value="1"/>
</dbReference>
<dbReference type="SMART" id="SM00052">
    <property type="entry name" value="EAL"/>
    <property type="match status" value="1"/>
</dbReference>
<keyword evidence="1" id="KW-0812">Transmembrane</keyword>
<protein>
    <submittedName>
        <fullName evidence="4">EAL domain-containing protein</fullName>
    </submittedName>
</protein>
<reference evidence="4 5" key="1">
    <citation type="submission" date="2020-08" db="EMBL/GenBank/DDBJ databases">
        <authorList>
            <person name="Liu G."/>
            <person name="Sun C."/>
        </authorList>
    </citation>
    <scope>NUCLEOTIDE SEQUENCE [LARGE SCALE GENOMIC DNA]</scope>
    <source>
        <strain evidence="4 5">OT19</strain>
    </source>
</reference>
<dbReference type="RefSeq" id="WP_185884991.1">
    <property type="nucleotide sequence ID" value="NZ_CP060052.1"/>
</dbReference>
<keyword evidence="1" id="KW-1133">Transmembrane helix</keyword>
<dbReference type="SUPFAM" id="SSF141868">
    <property type="entry name" value="EAL domain-like"/>
    <property type="match status" value="1"/>
</dbReference>
<feature type="transmembrane region" description="Helical" evidence="1">
    <location>
        <begin position="108"/>
        <end position="125"/>
    </location>
</feature>
<name>A0A7G6VW31_9SPHN</name>
<dbReference type="Pfam" id="PF00563">
    <property type="entry name" value="EAL"/>
    <property type="match status" value="1"/>
</dbReference>
<dbReference type="InterPro" id="IPR000160">
    <property type="entry name" value="GGDEF_dom"/>
</dbReference>
<feature type="transmembrane region" description="Helical" evidence="1">
    <location>
        <begin position="168"/>
        <end position="192"/>
    </location>
</feature>
<dbReference type="PROSITE" id="PS50887">
    <property type="entry name" value="GGDEF"/>
    <property type="match status" value="1"/>
</dbReference>
<dbReference type="PANTHER" id="PTHR44757:SF2">
    <property type="entry name" value="BIOFILM ARCHITECTURE MAINTENANCE PROTEIN MBAA"/>
    <property type="match status" value="1"/>
</dbReference>
<dbReference type="PANTHER" id="PTHR44757">
    <property type="entry name" value="DIGUANYLATE CYCLASE DGCP"/>
    <property type="match status" value="1"/>
</dbReference>
<keyword evidence="1" id="KW-0472">Membrane</keyword>
<feature type="domain" description="GGDEF" evidence="3">
    <location>
        <begin position="266"/>
        <end position="397"/>
    </location>
</feature>
<dbReference type="Proteomes" id="UP000515297">
    <property type="component" value="Chromosome"/>
</dbReference>
<evidence type="ECO:0000313" key="4">
    <source>
        <dbReference type="EMBL" id="QNE05946.1"/>
    </source>
</evidence>
<dbReference type="AlphaFoldDB" id="A0A7G6VW31"/>
<dbReference type="EMBL" id="CP060052">
    <property type="protein sequence ID" value="QNE05946.1"/>
    <property type="molecule type" value="Genomic_DNA"/>
</dbReference>
<dbReference type="InterPro" id="IPR035919">
    <property type="entry name" value="EAL_sf"/>
</dbReference>
<dbReference type="InterPro" id="IPR029787">
    <property type="entry name" value="Nucleotide_cyclase"/>
</dbReference>
<dbReference type="InterPro" id="IPR001633">
    <property type="entry name" value="EAL_dom"/>
</dbReference>
<gene>
    <name evidence="4" type="ORF">H4O24_04630</name>
</gene>
<accession>A0A7G6VW31</accession>
<dbReference type="Gene3D" id="3.20.20.450">
    <property type="entry name" value="EAL domain"/>
    <property type="match status" value="1"/>
</dbReference>
<dbReference type="Pfam" id="PF00990">
    <property type="entry name" value="GGDEF"/>
    <property type="match status" value="1"/>
</dbReference>
<dbReference type="CDD" id="cd01949">
    <property type="entry name" value="GGDEF"/>
    <property type="match status" value="1"/>
</dbReference>
<evidence type="ECO:0000256" key="1">
    <source>
        <dbReference type="SAM" id="Phobius"/>
    </source>
</evidence>
<dbReference type="Gene3D" id="3.30.70.270">
    <property type="match status" value="1"/>
</dbReference>
<dbReference type="CDD" id="cd01948">
    <property type="entry name" value="EAL"/>
    <property type="match status" value="1"/>
</dbReference>
<feature type="transmembrane region" description="Helical" evidence="1">
    <location>
        <begin position="137"/>
        <end position="156"/>
    </location>
</feature>
<dbReference type="NCBIfam" id="TIGR00254">
    <property type="entry name" value="GGDEF"/>
    <property type="match status" value="1"/>
</dbReference>
<dbReference type="PROSITE" id="PS50883">
    <property type="entry name" value="EAL"/>
    <property type="match status" value="1"/>
</dbReference>
<dbReference type="InterPro" id="IPR052155">
    <property type="entry name" value="Biofilm_reg_signaling"/>
</dbReference>
<evidence type="ECO:0000259" key="2">
    <source>
        <dbReference type="PROSITE" id="PS50883"/>
    </source>
</evidence>
<sequence length="671" mass="73185">MGKEHSARTFYAQFLGFWRWPPYSDDPAVIIAQYAALKRQIPLLYAVLIITACAIVLLYRNHAPDAVLTVASGVFIVISTARMIHWLRLMPAADAITVEDARKTLKRTTLAVIPIAIAYLGYAFFLDQFGGPFEQAAIAVCVVLTAIGCIFCLIHLPQAARLVHLLIMLPYLVFHLSQGNAAFVLIAFNAAIVTTLMIRVSQNVFDGFVELVTSQTQLALQQQETARLAAENRALAMTDALTGMPNRRVFLEQMEAAIAESRDAGASFFVGIIDLDRFKPVNDIYGHAVGDQLLVEVGERLRSLDHESLVVARLGGDEFGIIAPGCEAEASALGETISKVLARPFAIGDNVFAIGCSIGFTTFPDGGTSAADLFHHADYALYNVKSNGRGGTCLFSYELAKQLLTKTEMETQLQIADLDSELSIHFQPIISLSSGAVCGWEALGRWESAKLGKVVPGEFIEAAERLNIMGTITLSLFDKLLQDVKLLPQQQTISFNLSAHDIVTSATVDALVAAIDNSGLAPGRFVFEITETALMRDFATATRNIHRLRQHGISIALDDFGTGFSSLGYLNRLPIDKIKIDRSFVQDLDEAGGTRILQAILEMCRALDLECIIEGIETERQGSILADLGCQFAQGFHYASPMTIKQVPAWMLRRDMAATHPPIAMRSIGAS</sequence>
<feature type="domain" description="EAL" evidence="2">
    <location>
        <begin position="406"/>
        <end position="655"/>
    </location>
</feature>
<proteinExistence type="predicted"/>
<organism evidence="4 5">
    <name type="scientific">Croceicoccus marinus</name>
    <dbReference type="NCBI Taxonomy" id="450378"/>
    <lineage>
        <taxon>Bacteria</taxon>
        <taxon>Pseudomonadati</taxon>
        <taxon>Pseudomonadota</taxon>
        <taxon>Alphaproteobacteria</taxon>
        <taxon>Sphingomonadales</taxon>
        <taxon>Erythrobacteraceae</taxon>
        <taxon>Croceicoccus</taxon>
    </lineage>
</organism>